<keyword evidence="2" id="KW-0479">Metal-binding</keyword>
<dbReference type="AlphaFoldDB" id="A0A7R8AIR1"/>
<dbReference type="InterPro" id="IPR050241">
    <property type="entry name" value="NAD-cap_RNA_hydrolase_NudC"/>
</dbReference>
<dbReference type="GO" id="GO:0019677">
    <property type="term" value="P:NAD+ catabolic process"/>
    <property type="evidence" value="ECO:0007669"/>
    <property type="project" value="TreeGrafter"/>
</dbReference>
<evidence type="ECO:0000256" key="3">
    <source>
        <dbReference type="ARBA" id="ARBA00022801"/>
    </source>
</evidence>
<evidence type="ECO:0000256" key="4">
    <source>
        <dbReference type="ARBA" id="ARBA00022842"/>
    </source>
</evidence>
<evidence type="ECO:0000313" key="7">
    <source>
        <dbReference type="Proteomes" id="UP000654913"/>
    </source>
</evidence>
<reference evidence="6" key="1">
    <citation type="submission" date="2021-01" db="EMBL/GenBank/DDBJ databases">
        <authorList>
            <consortium name="Aspergillus puulaauensis MK2 genome sequencing consortium"/>
            <person name="Kazuki M."/>
            <person name="Futagami T."/>
        </authorList>
    </citation>
    <scope>NUCLEOTIDE SEQUENCE</scope>
    <source>
        <strain evidence="6">MK2</strain>
    </source>
</reference>
<evidence type="ECO:0000313" key="6">
    <source>
        <dbReference type="EMBL" id="BCS18713.1"/>
    </source>
</evidence>
<dbReference type="GO" id="GO:0005777">
    <property type="term" value="C:peroxisome"/>
    <property type="evidence" value="ECO:0007669"/>
    <property type="project" value="TreeGrafter"/>
</dbReference>
<dbReference type="PANTHER" id="PTHR42904:SF1">
    <property type="entry name" value="NUCLEOSIDE DIPHOSPHATE-LINKED MOIETY X MOTIF 17"/>
    <property type="match status" value="1"/>
</dbReference>
<dbReference type="OrthoDB" id="276276at2759"/>
<dbReference type="GO" id="GO:0006742">
    <property type="term" value="P:NADP+ catabolic process"/>
    <property type="evidence" value="ECO:0007669"/>
    <property type="project" value="TreeGrafter"/>
</dbReference>
<dbReference type="PROSITE" id="PS51462">
    <property type="entry name" value="NUDIX"/>
    <property type="match status" value="1"/>
</dbReference>
<protein>
    <recommendedName>
        <fullName evidence="5">Nudix hydrolase domain-containing protein</fullName>
    </recommendedName>
</protein>
<dbReference type="GeneID" id="64968718"/>
<dbReference type="EMBL" id="AP024443">
    <property type="protein sequence ID" value="BCS18713.1"/>
    <property type="molecule type" value="Genomic_DNA"/>
</dbReference>
<keyword evidence="7" id="KW-1185">Reference proteome</keyword>
<evidence type="ECO:0000256" key="2">
    <source>
        <dbReference type="ARBA" id="ARBA00022723"/>
    </source>
</evidence>
<dbReference type="Pfam" id="PF00293">
    <property type="entry name" value="NUDIX"/>
    <property type="match status" value="1"/>
</dbReference>
<name>A0A7R8AIR1_9EURO</name>
<proteinExistence type="predicted"/>
<keyword evidence="3" id="KW-0378">Hydrolase</keyword>
<dbReference type="InterPro" id="IPR000086">
    <property type="entry name" value="NUDIX_hydrolase_dom"/>
</dbReference>
<dbReference type="PANTHER" id="PTHR42904">
    <property type="entry name" value="NUDIX HYDROLASE, NUDC SUBFAMILY"/>
    <property type="match status" value="1"/>
</dbReference>
<gene>
    <name evidence="6" type="ORF">APUU_11541S</name>
</gene>
<dbReference type="GO" id="GO:0035529">
    <property type="term" value="F:NADH pyrophosphatase activity"/>
    <property type="evidence" value="ECO:0007669"/>
    <property type="project" value="TreeGrafter"/>
</dbReference>
<dbReference type="SUPFAM" id="SSF55811">
    <property type="entry name" value="Nudix"/>
    <property type="match status" value="1"/>
</dbReference>
<dbReference type="GO" id="GO:0005829">
    <property type="term" value="C:cytosol"/>
    <property type="evidence" value="ECO:0007669"/>
    <property type="project" value="TreeGrafter"/>
</dbReference>
<keyword evidence="4" id="KW-0460">Magnesium</keyword>
<dbReference type="Gene3D" id="3.90.79.10">
    <property type="entry name" value="Nucleoside Triphosphate Pyrophosphohydrolase"/>
    <property type="match status" value="1"/>
</dbReference>
<feature type="domain" description="Nudix hydrolase" evidence="5">
    <location>
        <begin position="30"/>
        <end position="219"/>
    </location>
</feature>
<dbReference type="CDD" id="cd02883">
    <property type="entry name" value="NUDIX_Hydrolase"/>
    <property type="match status" value="1"/>
</dbReference>
<sequence>MSSQFNYTVAPHLEEFAVPFPTFRAANPNYAHFVGGGLIFSRTAVTEDQGIKNGTEREKKPHPFRLLLLQRAFEDSYGGHWEGPGGSCDPEDETLLDGAAREIFEEAGLRVSRFVELVGKDEWVKVRPDRVDIVAKYTFLVEVHEAKPAVSGDGHDNNGLAADKLDDGTVAPGLERGWEYRIKLDPAEHRAFEWVTEEEVKQGEEDSSGKFKSFASQGRTMLDAFQMLRERPLLA</sequence>
<dbReference type="GO" id="GO:0046872">
    <property type="term" value="F:metal ion binding"/>
    <property type="evidence" value="ECO:0007669"/>
    <property type="project" value="UniProtKB-KW"/>
</dbReference>
<dbReference type="KEGG" id="apuu:APUU_11541S"/>
<reference evidence="6" key="2">
    <citation type="submission" date="2021-02" db="EMBL/GenBank/DDBJ databases">
        <title>Aspergillus puulaauensis MK2 genome sequence.</title>
        <authorList>
            <person name="Futagami T."/>
            <person name="Mori K."/>
            <person name="Kadooka C."/>
            <person name="Tanaka T."/>
        </authorList>
    </citation>
    <scope>NUCLEOTIDE SEQUENCE</scope>
    <source>
        <strain evidence="6">MK2</strain>
    </source>
</reference>
<evidence type="ECO:0000256" key="1">
    <source>
        <dbReference type="ARBA" id="ARBA00001946"/>
    </source>
</evidence>
<dbReference type="RefSeq" id="XP_041550907.1">
    <property type="nucleotide sequence ID" value="XM_041697643.1"/>
</dbReference>
<organism evidence="6 7">
    <name type="scientific">Aspergillus puulaauensis</name>
    <dbReference type="NCBI Taxonomy" id="1220207"/>
    <lineage>
        <taxon>Eukaryota</taxon>
        <taxon>Fungi</taxon>
        <taxon>Dikarya</taxon>
        <taxon>Ascomycota</taxon>
        <taxon>Pezizomycotina</taxon>
        <taxon>Eurotiomycetes</taxon>
        <taxon>Eurotiomycetidae</taxon>
        <taxon>Eurotiales</taxon>
        <taxon>Aspergillaceae</taxon>
        <taxon>Aspergillus</taxon>
    </lineage>
</organism>
<dbReference type="Proteomes" id="UP000654913">
    <property type="component" value="Chromosome 1"/>
</dbReference>
<comment type="cofactor">
    <cofactor evidence="1">
        <name>Mg(2+)</name>
        <dbReference type="ChEBI" id="CHEBI:18420"/>
    </cofactor>
</comment>
<evidence type="ECO:0000259" key="5">
    <source>
        <dbReference type="PROSITE" id="PS51462"/>
    </source>
</evidence>
<dbReference type="InterPro" id="IPR015797">
    <property type="entry name" value="NUDIX_hydrolase-like_dom_sf"/>
</dbReference>
<accession>A0A7R8AIR1</accession>